<feature type="domain" description="Lantibiotic dehydratase N-terminal" evidence="3">
    <location>
        <begin position="791"/>
        <end position="1040"/>
    </location>
</feature>
<feature type="compositionally biased region" description="Gly residues" evidence="1">
    <location>
        <begin position="135"/>
        <end position="147"/>
    </location>
</feature>
<evidence type="ECO:0000256" key="1">
    <source>
        <dbReference type="SAM" id="MobiDB-lite"/>
    </source>
</evidence>
<dbReference type="GeneID" id="75184301"/>
<dbReference type="AlphaFoldDB" id="A0A8H1LM31"/>
<comment type="caution">
    <text evidence="4">The sequence shown here is derived from an EMBL/GenBank/DDBJ whole genome shotgun (WGS) entry which is preliminary data.</text>
</comment>
<dbReference type="InterPro" id="IPR006827">
    <property type="entry name" value="Lant_deHydtase_N"/>
</dbReference>
<protein>
    <recommendedName>
        <fullName evidence="3">Lantibiotic dehydratase N-terminal domain-containing protein</fullName>
    </recommendedName>
</protein>
<feature type="signal peptide" evidence="2">
    <location>
        <begin position="1"/>
        <end position="20"/>
    </location>
</feature>
<accession>A0A8H1LM31</accession>
<proteinExistence type="predicted"/>
<keyword evidence="2" id="KW-0732">Signal</keyword>
<feature type="region of interest" description="Disordered" evidence="1">
    <location>
        <begin position="653"/>
        <end position="675"/>
    </location>
</feature>
<evidence type="ECO:0000259" key="3">
    <source>
        <dbReference type="Pfam" id="PF04738"/>
    </source>
</evidence>
<feature type="compositionally biased region" description="Low complexity" evidence="1">
    <location>
        <begin position="118"/>
        <end position="134"/>
    </location>
</feature>
<gene>
    <name evidence="4" type="ORF">D8771_01760</name>
</gene>
<feature type="chain" id="PRO_5038997567" description="Lantibiotic dehydratase N-terminal domain-containing protein" evidence="2">
    <location>
        <begin position="21"/>
        <end position="1138"/>
    </location>
</feature>
<dbReference type="EMBL" id="RCIY01000002">
    <property type="protein sequence ID" value="TGG89645.1"/>
    <property type="molecule type" value="Genomic_DNA"/>
</dbReference>
<name>A0A8H1LM31_9ACTN</name>
<feature type="region of interest" description="Disordered" evidence="1">
    <location>
        <begin position="81"/>
        <end position="147"/>
    </location>
</feature>
<feature type="region of interest" description="Disordered" evidence="1">
    <location>
        <begin position="688"/>
        <end position="710"/>
    </location>
</feature>
<evidence type="ECO:0000256" key="2">
    <source>
        <dbReference type="SAM" id="SignalP"/>
    </source>
</evidence>
<sequence length="1138" mass="115118">MPLGAAALVRLAGVPFAVWAGAGSPALFVTADRLAARQNAFAVRAHALSARLGEEVVPDGRLATADRRAVLALRRRLHAVPTVTPSPPTPGAGADTASPVSRGTVATVQGSTPGGTEGSAASGAGAECGADGSAVHGGGDGGTAGGAEAGAPPGVSVGAAGGVGAGALDVSVGAAGGAEAGVPPGVNAGATGGAEAGAARDGADESAARGAGGGGGRAVVAGAVHGVGRGGGSCSREGGGAGQGGGSRPGGGGGAGRGVAEVFAWATGRGSGGGAGGAGLLGCVPVADRIAGLAPALAGELRALAGDEAELRGAYAAFTRQVAAERERAGTMLLETARTEPALREFLRSAAPRVVPDLERHAAAGEPWGGKRQRKGVGYLWRALGRAAAKTTPRDWAGQLAVLPVRLPSRPARSAASPGGPSYEDGTVLLPGPAPEPAETAARRTENVHLLWSRLRDLHLGTAAPHVLLAPAPLHHVTGDVGSGHLHVCVVDPGPGGGRLRWLTLRRTEVLEAVMEALAATPRTLAALEAAVGPPSAQPVLRSFLAHLHSLGVLQVCAAPHAARLPWTPTRRTRHRTAEAGPGSTGELHTAEAVLPGTVGRGAFLDSYRKLRRPPSARKNGTGAGHRDDPYVTNVPQVAEGLALARRLSALCESERPSDSGGRSELPEAASLGPAPVPVLRLLEARQEADEAAGGPRPRPGPPRGCWEPARSPGSAYARLLAHLGARLGEEQIDIDGALLDELGAPQVPALLEAWPADCLLRPLPAPAAPPSGADGAGTGPHHGRHSGPLAVLESASPAGVIDARFAEALDELHAPRDPYAGYPGPACYRDFLAAFERRAGVRFVEVLVPPLGEEAANAVRRPVLTSWCTGDPNTPLYHGLARSAVAPAGSPAATPLPPVRHLPLDRITLRVADGALVAEADGVRLLPAHHATRTAAPPYDRLLRLLTAAGHPATRHMVRLDGLAGAFPDAPRVPRLTVGGLLVVSPAQWRLPRAALWRPTDPEPVKAGALAALRRTARLPRFGYLRARPDAKPLPVDLAALPALQAVERLCQAEPSDDLILEEALPSPDGLPLTAPTGTDGDTPRGVAAQLLLRLPHDRTAEELADRAYAAWCGAPGLPGPPPSHGGGGPGRTPHPQ</sequence>
<dbReference type="Pfam" id="PF04738">
    <property type="entry name" value="Lant_dehydr_N"/>
    <property type="match status" value="1"/>
</dbReference>
<feature type="region of interest" description="Disordered" evidence="1">
    <location>
        <begin position="766"/>
        <end position="790"/>
    </location>
</feature>
<dbReference type="Proteomes" id="UP000298111">
    <property type="component" value="Unassembled WGS sequence"/>
</dbReference>
<feature type="region of interest" description="Disordered" evidence="1">
    <location>
        <begin position="610"/>
        <end position="632"/>
    </location>
</feature>
<feature type="region of interest" description="Disordered" evidence="1">
    <location>
        <begin position="1114"/>
        <end position="1138"/>
    </location>
</feature>
<evidence type="ECO:0000313" key="4">
    <source>
        <dbReference type="EMBL" id="TGG89645.1"/>
    </source>
</evidence>
<evidence type="ECO:0000313" key="5">
    <source>
        <dbReference type="Proteomes" id="UP000298111"/>
    </source>
</evidence>
<feature type="region of interest" description="Disordered" evidence="1">
    <location>
        <begin position="1067"/>
        <end position="1086"/>
    </location>
</feature>
<dbReference type="RefSeq" id="WP_051803606.1">
    <property type="nucleotide sequence ID" value="NZ_CP103060.1"/>
</dbReference>
<reference evidence="4 5" key="1">
    <citation type="submission" date="2018-10" db="EMBL/GenBank/DDBJ databases">
        <title>Isolation of pseudouridimycin from Streptomyces albus DSM 40763.</title>
        <authorList>
            <person name="Rosenqvist P."/>
            <person name="Metsae-Ketelae M."/>
            <person name="Virta P."/>
        </authorList>
    </citation>
    <scope>NUCLEOTIDE SEQUENCE [LARGE SCALE GENOMIC DNA]</scope>
    <source>
        <strain evidence="4 5">DSM 40763</strain>
    </source>
</reference>
<organism evidence="4 5">
    <name type="scientific">Streptomyces albus</name>
    <dbReference type="NCBI Taxonomy" id="1888"/>
    <lineage>
        <taxon>Bacteria</taxon>
        <taxon>Bacillati</taxon>
        <taxon>Actinomycetota</taxon>
        <taxon>Actinomycetes</taxon>
        <taxon>Kitasatosporales</taxon>
        <taxon>Streptomycetaceae</taxon>
        <taxon>Streptomyces</taxon>
    </lineage>
</organism>
<feature type="region of interest" description="Disordered" evidence="1">
    <location>
        <begin position="192"/>
        <end position="214"/>
    </location>
</feature>
<feature type="region of interest" description="Disordered" evidence="1">
    <location>
        <begin position="230"/>
        <end position="254"/>
    </location>
</feature>